<dbReference type="WBParaSite" id="GPUH_0000917401-mRNA-1">
    <property type="protein sequence ID" value="GPUH_0000917401-mRNA-1"/>
    <property type="gene ID" value="GPUH_0000917401"/>
</dbReference>
<dbReference type="Pfam" id="PF00106">
    <property type="entry name" value="adh_short"/>
    <property type="match status" value="1"/>
</dbReference>
<sequence length="265" mass="29483">LVGNGCYDNFPMREMMYADLIVRRVDLADLAEVKSLAMCLAKQFTSIDLVICNAGVMLESRSTTTTTSNIEIHQAVNLLSHATLVHFLLPSLAELGSRVVFVSSITAHLGNLRRFPIESPEFFCGHFRNGYEAYATSKLATAFYAQELNSIFAKSTRSRGTTVVAVHPGCVASGLYQHVNFATKLLIRRILKPIMRNPANAAAEIVALGCCDNLRGGCFYQHMIPVRDLCSASDQQRQQIYEQVQRIIANIQTSTDENWEFRALN</sequence>
<evidence type="ECO:0000256" key="2">
    <source>
        <dbReference type="ARBA" id="ARBA00023002"/>
    </source>
</evidence>
<comment type="similarity">
    <text evidence="1">Belongs to the short-chain dehydrogenases/reductases (SDR) family.</text>
</comment>
<keyword evidence="2" id="KW-0560">Oxidoreductase</keyword>
<accession>A0A183DKC3</accession>
<dbReference type="SUPFAM" id="SSF51735">
    <property type="entry name" value="NAD(P)-binding Rossmann-fold domains"/>
    <property type="match status" value="1"/>
</dbReference>
<dbReference type="InterPro" id="IPR002347">
    <property type="entry name" value="SDR_fam"/>
</dbReference>
<name>A0A183DKC3_9BILA</name>
<dbReference type="GO" id="GO:0016491">
    <property type="term" value="F:oxidoreductase activity"/>
    <property type="evidence" value="ECO:0007669"/>
    <property type="project" value="UniProtKB-KW"/>
</dbReference>
<organism evidence="3">
    <name type="scientific">Gongylonema pulchrum</name>
    <dbReference type="NCBI Taxonomy" id="637853"/>
    <lineage>
        <taxon>Eukaryota</taxon>
        <taxon>Metazoa</taxon>
        <taxon>Ecdysozoa</taxon>
        <taxon>Nematoda</taxon>
        <taxon>Chromadorea</taxon>
        <taxon>Rhabditida</taxon>
        <taxon>Spirurina</taxon>
        <taxon>Spiruromorpha</taxon>
        <taxon>Spiruroidea</taxon>
        <taxon>Gongylonematidae</taxon>
        <taxon>Gongylonema</taxon>
    </lineage>
</organism>
<reference evidence="3" key="1">
    <citation type="submission" date="2016-06" db="UniProtKB">
        <authorList>
            <consortium name="WormBaseParasite"/>
        </authorList>
    </citation>
    <scope>IDENTIFICATION</scope>
</reference>
<dbReference type="PANTHER" id="PTHR24320:SF264">
    <property type="entry name" value="DEHYDROGENASE_REDUCTASE SDR FAMILY MEMBER ON CHROMOSOME X"/>
    <property type="match status" value="1"/>
</dbReference>
<dbReference type="PANTHER" id="PTHR24320">
    <property type="entry name" value="RETINOL DEHYDROGENASE"/>
    <property type="match status" value="1"/>
</dbReference>
<evidence type="ECO:0000313" key="3">
    <source>
        <dbReference type="WBParaSite" id="GPUH_0000917401-mRNA-1"/>
    </source>
</evidence>
<dbReference type="Gene3D" id="3.40.50.720">
    <property type="entry name" value="NAD(P)-binding Rossmann-like Domain"/>
    <property type="match status" value="1"/>
</dbReference>
<dbReference type="InterPro" id="IPR036291">
    <property type="entry name" value="NAD(P)-bd_dom_sf"/>
</dbReference>
<evidence type="ECO:0000256" key="1">
    <source>
        <dbReference type="ARBA" id="ARBA00006484"/>
    </source>
</evidence>
<proteinExistence type="inferred from homology"/>
<protein>
    <submittedName>
        <fullName evidence="3">Short-chain dehydrogenase</fullName>
    </submittedName>
</protein>
<dbReference type="PRINTS" id="PR00081">
    <property type="entry name" value="GDHRDH"/>
</dbReference>
<dbReference type="AlphaFoldDB" id="A0A183DKC3"/>